<dbReference type="EMBL" id="CP050549">
    <property type="protein sequence ID" value="QND41851.1"/>
    <property type="molecule type" value="Genomic_DNA"/>
</dbReference>
<gene>
    <name evidence="1" type="ORF">HB770_04220</name>
</gene>
<dbReference type="AlphaFoldDB" id="A0A7G6RHW9"/>
<protein>
    <submittedName>
        <fullName evidence="1">Uncharacterized protein</fullName>
    </submittedName>
</protein>
<organism evidence="1 2">
    <name type="scientific">Rhizobium leguminosarum bv. viciae</name>
    <dbReference type="NCBI Taxonomy" id="387"/>
    <lineage>
        <taxon>Bacteria</taxon>
        <taxon>Pseudomonadati</taxon>
        <taxon>Pseudomonadota</taxon>
        <taxon>Alphaproteobacteria</taxon>
        <taxon>Hyphomicrobiales</taxon>
        <taxon>Rhizobiaceae</taxon>
        <taxon>Rhizobium/Agrobacterium group</taxon>
        <taxon>Rhizobium</taxon>
    </lineage>
</organism>
<name>A0A7G6RHW9_RHILV</name>
<evidence type="ECO:0000313" key="2">
    <source>
        <dbReference type="Proteomes" id="UP000515518"/>
    </source>
</evidence>
<sequence>MMATAINNEIEEVATSVSDELGLLRELLDEDAVVAARPTKSRKASVGIDDMSPVEFKSYKSRLQAERRARLKAQEAAKAACRLIRRRPVTLSLTRR</sequence>
<proteinExistence type="predicted"/>
<reference evidence="2" key="1">
    <citation type="journal article" date="2020" name="Mol. Plant Microbe">
        <title>Rhizobial microsymbionts of the narrowly endemic Oxytropis species growing in Kamchatka are characterized by significant genetic diversity and possess a set of genes that are associated with T3SS and T6SS secretion systems and can affect the development of symbiosis.</title>
        <authorList>
            <person name="Safronova V."/>
            <person name="Guro P."/>
            <person name="Sazanova A."/>
            <person name="Kuznetsova I."/>
            <person name="Belimov A."/>
            <person name="Yakubov V."/>
            <person name="Chirak E."/>
            <person name="Afonin A."/>
            <person name="Gogolev Y."/>
            <person name="Andronov E."/>
            <person name="Tikhonovich I."/>
        </authorList>
    </citation>
    <scope>NUCLEOTIDE SEQUENCE [LARGE SCALE GENOMIC DNA]</scope>
    <source>
        <strain evidence="2">RCAM0610</strain>
    </source>
</reference>
<dbReference type="Proteomes" id="UP000515518">
    <property type="component" value="Chromosome"/>
</dbReference>
<accession>A0A7G6RHW9</accession>
<evidence type="ECO:0000313" key="1">
    <source>
        <dbReference type="EMBL" id="QND41851.1"/>
    </source>
</evidence>